<dbReference type="GO" id="GO:0004222">
    <property type="term" value="F:metalloendopeptidase activity"/>
    <property type="evidence" value="ECO:0007669"/>
    <property type="project" value="InterPro"/>
</dbReference>
<dbReference type="InterPro" id="IPR004387">
    <property type="entry name" value="Pept_M50_Zn"/>
</dbReference>
<dbReference type="Gene3D" id="2.30.42.10">
    <property type="match status" value="2"/>
</dbReference>
<gene>
    <name evidence="4" type="ORF">C9I47_2600</name>
</gene>
<accession>A0A2U9TAR7</accession>
<dbReference type="EMBL" id="CP029843">
    <property type="protein sequence ID" value="AWV08277.1"/>
    <property type="molecule type" value="Genomic_DNA"/>
</dbReference>
<evidence type="ECO:0000259" key="3">
    <source>
        <dbReference type="PROSITE" id="PS50106"/>
    </source>
</evidence>
<feature type="region of interest" description="Disordered" evidence="2">
    <location>
        <begin position="338"/>
        <end position="400"/>
    </location>
</feature>
<keyword evidence="5" id="KW-1185">Reference proteome</keyword>
<dbReference type="AlphaFoldDB" id="A0A2U9TAR7"/>
<evidence type="ECO:0000313" key="5">
    <source>
        <dbReference type="Proteomes" id="UP000249447"/>
    </source>
</evidence>
<dbReference type="Proteomes" id="UP000249447">
    <property type="component" value="Chromosome"/>
</dbReference>
<dbReference type="GO" id="GO:0016020">
    <property type="term" value="C:membrane"/>
    <property type="evidence" value="ECO:0007669"/>
    <property type="project" value="InterPro"/>
</dbReference>
<dbReference type="GO" id="GO:0006508">
    <property type="term" value="P:proteolysis"/>
    <property type="evidence" value="ECO:0007669"/>
    <property type="project" value="InterPro"/>
</dbReference>
<name>A0A2U9TAR7_9GAMM</name>
<dbReference type="KEGG" id="lmb:C9I47_2600"/>
<organism evidence="4 5">
    <name type="scientific">Marilutibacter maris</name>
    <dbReference type="NCBI Taxonomy" id="1605891"/>
    <lineage>
        <taxon>Bacteria</taxon>
        <taxon>Pseudomonadati</taxon>
        <taxon>Pseudomonadota</taxon>
        <taxon>Gammaproteobacteria</taxon>
        <taxon>Lysobacterales</taxon>
        <taxon>Lysobacteraceae</taxon>
        <taxon>Marilutibacter</taxon>
    </lineage>
</organism>
<dbReference type="InterPro" id="IPR001478">
    <property type="entry name" value="PDZ"/>
</dbReference>
<evidence type="ECO:0000256" key="2">
    <source>
        <dbReference type="SAM" id="MobiDB-lite"/>
    </source>
</evidence>
<proteinExistence type="predicted"/>
<dbReference type="PROSITE" id="PS50106">
    <property type="entry name" value="PDZ"/>
    <property type="match status" value="1"/>
</dbReference>
<dbReference type="InterPro" id="IPR036034">
    <property type="entry name" value="PDZ_sf"/>
</dbReference>
<sequence>MVGLGPVLAADGDAAKARELDAARAELDRAARRVAELSRELGRPHAASRMIEQRIARRPVLGVVLAADPDRGTRIAAVTPGSAASSAGLRGGDRLISVDGAAIAGTDGEDRLASARELLSDLSTDTAVTIGYMRDGKRAEAKVTPQVNERVMVFRSLDDGTRLARGGVRMLRDGDGLVTIEADGIEHLRPGIGHRVLRGHDGAVIELDDEALDFDIDRVEDMAIAPQVRTQVIRLGREACKDGHCAAPALLEAFRWNGLNLASVDKDLGRYFGTDTGVLVLSTGPELAGLQAGDVIRKVDGNAVTTPREAMAALRGKASGERVAVEYLRDRRAATAQVTVPEPRVLNLPPPPAPPAPPAAPRPPRPPAVPRPPAPPAPSAPAAPAPPSPPSAPSAGLAFV</sequence>
<dbReference type="SUPFAM" id="SSF50156">
    <property type="entry name" value="PDZ domain-like"/>
    <property type="match status" value="2"/>
</dbReference>
<feature type="domain" description="PDZ" evidence="3">
    <location>
        <begin position="49"/>
        <end position="105"/>
    </location>
</feature>
<protein>
    <recommendedName>
        <fullName evidence="3">PDZ domain-containing protein</fullName>
    </recommendedName>
</protein>
<dbReference type="PANTHER" id="PTHR42837:SF2">
    <property type="entry name" value="MEMBRANE METALLOPROTEASE ARASP2, CHLOROPLASTIC-RELATED"/>
    <property type="match status" value="1"/>
</dbReference>
<comment type="cofactor">
    <cofactor evidence="1">
        <name>Zn(2+)</name>
        <dbReference type="ChEBI" id="CHEBI:29105"/>
    </cofactor>
</comment>
<reference evidence="4 5" key="1">
    <citation type="submission" date="2018-05" db="EMBL/GenBank/DDBJ databases">
        <title>The complete genome of Lysobacter maris HZ9B, a marine bacterium antagonistic against terrestrial plant pathogens.</title>
        <authorList>
            <person name="Zhang X.-Q."/>
        </authorList>
    </citation>
    <scope>NUCLEOTIDE SEQUENCE [LARGE SCALE GENOMIC DNA]</scope>
    <source>
        <strain evidence="4 5">HZ9B</strain>
    </source>
</reference>
<dbReference type="Pfam" id="PF13180">
    <property type="entry name" value="PDZ_2"/>
    <property type="match status" value="2"/>
</dbReference>
<evidence type="ECO:0000256" key="1">
    <source>
        <dbReference type="ARBA" id="ARBA00001947"/>
    </source>
</evidence>
<feature type="compositionally biased region" description="Pro residues" evidence="2">
    <location>
        <begin position="348"/>
        <end position="392"/>
    </location>
</feature>
<dbReference type="SMART" id="SM00228">
    <property type="entry name" value="PDZ"/>
    <property type="match status" value="2"/>
</dbReference>
<evidence type="ECO:0000313" key="4">
    <source>
        <dbReference type="EMBL" id="AWV08277.1"/>
    </source>
</evidence>
<dbReference type="PANTHER" id="PTHR42837">
    <property type="entry name" value="REGULATOR OF SIGMA-E PROTEASE RSEP"/>
    <property type="match status" value="1"/>
</dbReference>